<dbReference type="EMBL" id="JBHLVZ010000023">
    <property type="protein sequence ID" value="MFC0386129.1"/>
    <property type="molecule type" value="Genomic_DNA"/>
</dbReference>
<accession>A0ABV6IS92</accession>
<gene>
    <name evidence="2" type="ORF">ACFFIC_11325</name>
</gene>
<name>A0ABV6IS92_9PROT</name>
<feature type="region of interest" description="Disordered" evidence="1">
    <location>
        <begin position="121"/>
        <end position="145"/>
    </location>
</feature>
<keyword evidence="3" id="KW-1185">Reference proteome</keyword>
<evidence type="ECO:0000313" key="2">
    <source>
        <dbReference type="EMBL" id="MFC0386129.1"/>
    </source>
</evidence>
<dbReference type="RefSeq" id="WP_377050296.1">
    <property type="nucleotide sequence ID" value="NZ_JBHLVZ010000023.1"/>
</dbReference>
<evidence type="ECO:0000313" key="3">
    <source>
        <dbReference type="Proteomes" id="UP001589789"/>
    </source>
</evidence>
<protein>
    <submittedName>
        <fullName evidence="2">DUF6525 family protein</fullName>
    </submittedName>
</protein>
<dbReference type="Pfam" id="PF20135">
    <property type="entry name" value="DUF6525"/>
    <property type="match status" value="1"/>
</dbReference>
<proteinExistence type="predicted"/>
<reference evidence="2 3" key="1">
    <citation type="submission" date="2024-09" db="EMBL/GenBank/DDBJ databases">
        <authorList>
            <person name="Sun Q."/>
            <person name="Mori K."/>
        </authorList>
    </citation>
    <scope>NUCLEOTIDE SEQUENCE [LARGE SCALE GENOMIC DNA]</scope>
    <source>
        <strain evidence="2 3">CCM 7468</strain>
    </source>
</reference>
<sequence>MDNSMSAKPYSKLKGDPYRAYEELPEKVRRALQEALVDWCPLRAREWHLHLLRRERLRPAQAASFLVEAIRGEDHAEVAAFARSWPDGVQAYPHLAADATLQRYAGTDGIPAAKPVLVAPTQTQSKAWAKQPASRGSWRGRRGSS</sequence>
<organism evidence="2 3">
    <name type="scientific">Muricoccus vinaceus</name>
    <dbReference type="NCBI Taxonomy" id="424704"/>
    <lineage>
        <taxon>Bacteria</taxon>
        <taxon>Pseudomonadati</taxon>
        <taxon>Pseudomonadota</taxon>
        <taxon>Alphaproteobacteria</taxon>
        <taxon>Acetobacterales</taxon>
        <taxon>Roseomonadaceae</taxon>
        <taxon>Muricoccus</taxon>
    </lineage>
</organism>
<dbReference type="Proteomes" id="UP001589789">
    <property type="component" value="Unassembled WGS sequence"/>
</dbReference>
<dbReference type="InterPro" id="IPR045386">
    <property type="entry name" value="DUF6525"/>
</dbReference>
<comment type="caution">
    <text evidence="2">The sequence shown here is derived from an EMBL/GenBank/DDBJ whole genome shotgun (WGS) entry which is preliminary data.</text>
</comment>
<evidence type="ECO:0000256" key="1">
    <source>
        <dbReference type="SAM" id="MobiDB-lite"/>
    </source>
</evidence>